<evidence type="ECO:0000256" key="7">
    <source>
        <dbReference type="ARBA" id="ARBA00023136"/>
    </source>
</evidence>
<evidence type="ECO:0000256" key="5">
    <source>
        <dbReference type="ARBA" id="ARBA00022692"/>
    </source>
</evidence>
<proteinExistence type="inferred from homology"/>
<organism evidence="9 10">
    <name type="scientific">Limimaricola pyoseonensis</name>
    <dbReference type="NCBI Taxonomy" id="521013"/>
    <lineage>
        <taxon>Bacteria</taxon>
        <taxon>Pseudomonadati</taxon>
        <taxon>Pseudomonadota</taxon>
        <taxon>Alphaproteobacteria</taxon>
        <taxon>Rhodobacterales</taxon>
        <taxon>Paracoccaceae</taxon>
        <taxon>Limimaricola</taxon>
    </lineage>
</organism>
<gene>
    <name evidence="9" type="ORF">SAMN04488567_0735</name>
</gene>
<reference evidence="10" key="1">
    <citation type="submission" date="2016-10" db="EMBL/GenBank/DDBJ databases">
        <authorList>
            <person name="Varghese N."/>
            <person name="Submissions S."/>
        </authorList>
    </citation>
    <scope>NUCLEOTIDE SEQUENCE [LARGE SCALE GENOMIC DNA]</scope>
    <source>
        <strain evidence="10">DSM 21424</strain>
    </source>
</reference>
<feature type="transmembrane region" description="Helical" evidence="8">
    <location>
        <begin position="40"/>
        <end position="60"/>
    </location>
</feature>
<feature type="transmembrane region" description="Helical" evidence="8">
    <location>
        <begin position="12"/>
        <end position="34"/>
    </location>
</feature>
<evidence type="ECO:0000256" key="6">
    <source>
        <dbReference type="ARBA" id="ARBA00022989"/>
    </source>
</evidence>
<feature type="transmembrane region" description="Helical" evidence="8">
    <location>
        <begin position="97"/>
        <end position="115"/>
    </location>
</feature>
<dbReference type="InterPro" id="IPR052017">
    <property type="entry name" value="TSUP"/>
</dbReference>
<dbReference type="PANTHER" id="PTHR30269:SF37">
    <property type="entry name" value="MEMBRANE TRANSPORTER PROTEIN"/>
    <property type="match status" value="1"/>
</dbReference>
<dbReference type="Proteomes" id="UP000198922">
    <property type="component" value="Unassembled WGS sequence"/>
</dbReference>
<evidence type="ECO:0000256" key="3">
    <source>
        <dbReference type="ARBA" id="ARBA00022448"/>
    </source>
</evidence>
<evidence type="ECO:0000256" key="1">
    <source>
        <dbReference type="ARBA" id="ARBA00004651"/>
    </source>
</evidence>
<keyword evidence="5 8" id="KW-0812">Transmembrane</keyword>
<accession>A0A1G6ZYI5</accession>
<dbReference type="InterPro" id="IPR002781">
    <property type="entry name" value="TM_pro_TauE-like"/>
</dbReference>
<dbReference type="GO" id="GO:0005886">
    <property type="term" value="C:plasma membrane"/>
    <property type="evidence" value="ECO:0007669"/>
    <property type="project" value="UniProtKB-SubCell"/>
</dbReference>
<keyword evidence="6 8" id="KW-1133">Transmembrane helix</keyword>
<keyword evidence="4 8" id="KW-1003">Cell membrane</keyword>
<comment type="similarity">
    <text evidence="2 8">Belongs to the 4-toluene sulfonate uptake permease (TSUP) (TC 2.A.102) family.</text>
</comment>
<evidence type="ECO:0000256" key="4">
    <source>
        <dbReference type="ARBA" id="ARBA00022475"/>
    </source>
</evidence>
<evidence type="ECO:0000313" key="9">
    <source>
        <dbReference type="EMBL" id="SDE07619.1"/>
    </source>
</evidence>
<dbReference type="PANTHER" id="PTHR30269">
    <property type="entry name" value="TRANSMEMBRANE PROTEIN YFCA"/>
    <property type="match status" value="1"/>
</dbReference>
<sequence length="248" mass="26521">MLELAMIAGGAAAGGFVNGLAGFGTALFALGFFLQIMPPVQAVSIVVVLSVAAGLPGIWVVRNTMMAHRGRLMRFLLPALFGIPLGIMALSYLEPRALKLVIGGFLLLYGGYFSLRRTLPNIERATPITDTMIGFSGGLLGGAASLSGALPTMWCSMRDWPKAETRAVLQPFNVVVLGLSALLFAQRGAYTAESLYYIAVALPATLLFARLGIHVFHRLRDDQFRRLLIGLTFVSGAVLLLREAVALV</sequence>
<protein>
    <recommendedName>
        <fullName evidence="8">Probable membrane transporter protein</fullName>
    </recommendedName>
</protein>
<feature type="transmembrane region" description="Helical" evidence="8">
    <location>
        <begin position="195"/>
        <end position="216"/>
    </location>
</feature>
<dbReference type="RefSeq" id="WP_207497379.1">
    <property type="nucleotide sequence ID" value="NZ_FNAT01000001.1"/>
</dbReference>
<evidence type="ECO:0000256" key="2">
    <source>
        <dbReference type="ARBA" id="ARBA00009142"/>
    </source>
</evidence>
<evidence type="ECO:0000313" key="10">
    <source>
        <dbReference type="Proteomes" id="UP000198922"/>
    </source>
</evidence>
<evidence type="ECO:0000256" key="8">
    <source>
        <dbReference type="RuleBase" id="RU363041"/>
    </source>
</evidence>
<feature type="transmembrane region" description="Helical" evidence="8">
    <location>
        <begin position="228"/>
        <end position="247"/>
    </location>
</feature>
<dbReference type="AlphaFoldDB" id="A0A1G6ZYI5"/>
<dbReference type="Pfam" id="PF01925">
    <property type="entry name" value="TauE"/>
    <property type="match status" value="1"/>
</dbReference>
<keyword evidence="3" id="KW-0813">Transport</keyword>
<dbReference type="EMBL" id="FNAT01000001">
    <property type="protein sequence ID" value="SDE07619.1"/>
    <property type="molecule type" value="Genomic_DNA"/>
</dbReference>
<dbReference type="STRING" id="521013.SAMN04488567_0735"/>
<comment type="subcellular location">
    <subcellularLocation>
        <location evidence="1 8">Cell membrane</location>
        <topology evidence="1 8">Multi-pass membrane protein</topology>
    </subcellularLocation>
</comment>
<feature type="transmembrane region" description="Helical" evidence="8">
    <location>
        <begin position="72"/>
        <end position="91"/>
    </location>
</feature>
<keyword evidence="7 8" id="KW-0472">Membrane</keyword>
<name>A0A1G6ZYI5_9RHOB</name>
<keyword evidence="10" id="KW-1185">Reference proteome</keyword>